<protein>
    <submittedName>
        <fullName evidence="1">Uncharacterized protein</fullName>
    </submittedName>
</protein>
<dbReference type="Proteomes" id="UP000037594">
    <property type="component" value="Unassembled WGS sequence"/>
</dbReference>
<gene>
    <name evidence="1" type="ORF">ACT17_34270</name>
</gene>
<comment type="caution">
    <text evidence="1">The sequence shown here is derived from an EMBL/GenBank/DDBJ whole genome shotgun (WGS) entry which is preliminary data.</text>
</comment>
<dbReference type="OrthoDB" id="9941859at2"/>
<dbReference type="RefSeq" id="WP_048896611.1">
    <property type="nucleotide sequence ID" value="NZ_LFOD01000085.1"/>
</dbReference>
<proteinExistence type="predicted"/>
<dbReference type="AlphaFoldDB" id="A0A0J8TZH6"/>
<organism evidence="1 2">
    <name type="scientific">Mycolicibacterium conceptionense</name>
    <dbReference type="NCBI Taxonomy" id="451644"/>
    <lineage>
        <taxon>Bacteria</taxon>
        <taxon>Bacillati</taxon>
        <taxon>Actinomycetota</taxon>
        <taxon>Actinomycetes</taxon>
        <taxon>Mycobacteriales</taxon>
        <taxon>Mycobacteriaceae</taxon>
        <taxon>Mycolicibacterium</taxon>
    </lineage>
</organism>
<reference evidence="1 2" key="1">
    <citation type="submission" date="2015-06" db="EMBL/GenBank/DDBJ databases">
        <title>Genome sequence of Mycobacterium conceptionense strain MLE.</title>
        <authorList>
            <person name="Greninger A.L."/>
            <person name="Cunningham G."/>
            <person name="Chiu C.Y."/>
            <person name="Miller S."/>
        </authorList>
    </citation>
    <scope>NUCLEOTIDE SEQUENCE [LARGE SCALE GENOMIC DNA]</scope>
    <source>
        <strain evidence="1 2">MLE</strain>
    </source>
</reference>
<evidence type="ECO:0000313" key="2">
    <source>
        <dbReference type="Proteomes" id="UP000037594"/>
    </source>
</evidence>
<evidence type="ECO:0000313" key="1">
    <source>
        <dbReference type="EMBL" id="KMV13620.1"/>
    </source>
</evidence>
<sequence length="74" mass="8098">MSDTLIRVKDALYYINVDVPEGANVVLSDVMSGRDGAFYCISMSQLEAAAEQYRAVTGEDLGDLSTIEAELGWY</sequence>
<accession>A0A0J8TZH6</accession>
<dbReference type="PATRIC" id="fig|451644.5.peg.7047"/>
<dbReference type="EMBL" id="LFOD01000085">
    <property type="protein sequence ID" value="KMV13620.1"/>
    <property type="molecule type" value="Genomic_DNA"/>
</dbReference>
<name>A0A0J8TZH6_9MYCO</name>